<reference evidence="2" key="1">
    <citation type="submission" date="2020-07" db="EMBL/GenBank/DDBJ databases">
        <title>Huge and variable diversity of episymbiotic CPR bacteria and DPANN archaea in groundwater ecosystems.</title>
        <authorList>
            <person name="He C.Y."/>
            <person name="Keren R."/>
            <person name="Whittaker M."/>
            <person name="Farag I.F."/>
            <person name="Doudna J."/>
            <person name="Cate J.H.D."/>
            <person name="Banfield J.F."/>
        </authorList>
    </citation>
    <scope>NUCLEOTIDE SEQUENCE</scope>
    <source>
        <strain evidence="2">NC_groundwater_1664_Pr3_B-0.1um_52_9</strain>
    </source>
</reference>
<dbReference type="EMBL" id="JACRDE010000583">
    <property type="protein sequence ID" value="MBI5252249.1"/>
    <property type="molecule type" value="Genomic_DNA"/>
</dbReference>
<dbReference type="GO" id="GO:0002949">
    <property type="term" value="P:tRNA threonylcarbamoyladenosine modification"/>
    <property type="evidence" value="ECO:0007669"/>
    <property type="project" value="InterPro"/>
</dbReference>
<accession>A0A9D6V7B7</accession>
<evidence type="ECO:0000259" key="1">
    <source>
        <dbReference type="Pfam" id="PF00814"/>
    </source>
</evidence>
<dbReference type="CDD" id="cd24032">
    <property type="entry name" value="ASKHA_NBD_TsaB"/>
    <property type="match status" value="1"/>
</dbReference>
<dbReference type="SUPFAM" id="SSF53067">
    <property type="entry name" value="Actin-like ATPase domain"/>
    <property type="match status" value="2"/>
</dbReference>
<dbReference type="InterPro" id="IPR043129">
    <property type="entry name" value="ATPase_NBD"/>
</dbReference>
<dbReference type="NCBIfam" id="TIGR03725">
    <property type="entry name" value="T6A_YeaZ"/>
    <property type="match status" value="1"/>
</dbReference>
<protein>
    <submittedName>
        <fullName evidence="2">tRNA (Adenosine(37)-N6)-threonylcarbamoyltransferase complex dimerization subunit type 1 TsaB</fullName>
    </submittedName>
</protein>
<dbReference type="PANTHER" id="PTHR11735:SF11">
    <property type="entry name" value="TRNA THREONYLCARBAMOYLADENOSINE BIOSYNTHESIS PROTEIN TSAB"/>
    <property type="match status" value="1"/>
</dbReference>
<name>A0A9D6V7B7_9BACT</name>
<comment type="caution">
    <text evidence="2">The sequence shown here is derived from an EMBL/GenBank/DDBJ whole genome shotgun (WGS) entry which is preliminary data.</text>
</comment>
<dbReference type="InterPro" id="IPR000905">
    <property type="entry name" value="Gcp-like_dom"/>
</dbReference>
<dbReference type="InterPro" id="IPR022496">
    <property type="entry name" value="T6A_TsaB"/>
</dbReference>
<evidence type="ECO:0000313" key="3">
    <source>
        <dbReference type="Proteomes" id="UP000807825"/>
    </source>
</evidence>
<feature type="domain" description="Gcp-like" evidence="1">
    <location>
        <begin position="33"/>
        <end position="137"/>
    </location>
</feature>
<dbReference type="AlphaFoldDB" id="A0A9D6V7B7"/>
<gene>
    <name evidence="2" type="primary">tsaB</name>
    <name evidence="2" type="ORF">HY912_22370</name>
</gene>
<proteinExistence type="predicted"/>
<dbReference type="Pfam" id="PF00814">
    <property type="entry name" value="TsaD"/>
    <property type="match status" value="1"/>
</dbReference>
<dbReference type="PANTHER" id="PTHR11735">
    <property type="entry name" value="TRNA N6-ADENOSINE THREONYLCARBAMOYLTRANSFERASE"/>
    <property type="match status" value="1"/>
</dbReference>
<organism evidence="2 3">
    <name type="scientific">Desulfomonile tiedjei</name>
    <dbReference type="NCBI Taxonomy" id="2358"/>
    <lineage>
        <taxon>Bacteria</taxon>
        <taxon>Pseudomonadati</taxon>
        <taxon>Thermodesulfobacteriota</taxon>
        <taxon>Desulfomonilia</taxon>
        <taxon>Desulfomonilales</taxon>
        <taxon>Desulfomonilaceae</taxon>
        <taxon>Desulfomonile</taxon>
    </lineage>
</organism>
<dbReference type="Gene3D" id="3.30.420.40">
    <property type="match status" value="2"/>
</dbReference>
<sequence length="227" mass="23810">MVLLAVHTTSPSLGVAIVERDSVLGEVILPHGKEHLENLAPTIRDLTLNLGITLRDLDALAVATGPGSFSGIRIGIACVKGIAIALGKPVLGVTSLEIQAWNIVEEGRTGISVIDARRGEIYLAVYKNLGGLTEIVAPRLLHADGLGSFTAGFPEGTVLVGDASLERVLTSIPNVQRVIAASPSAAACGLIAYERFTMGAASQLDSLAPLYVRRSDAEEKRGLLNRN</sequence>
<dbReference type="GO" id="GO:0005829">
    <property type="term" value="C:cytosol"/>
    <property type="evidence" value="ECO:0007669"/>
    <property type="project" value="TreeGrafter"/>
</dbReference>
<evidence type="ECO:0000313" key="2">
    <source>
        <dbReference type="EMBL" id="MBI5252249.1"/>
    </source>
</evidence>
<dbReference type="Proteomes" id="UP000807825">
    <property type="component" value="Unassembled WGS sequence"/>
</dbReference>